<evidence type="ECO:0000313" key="1">
    <source>
        <dbReference type="EMBL" id="OCT55181.1"/>
    </source>
</evidence>
<protein>
    <submittedName>
        <fullName evidence="1">Uncharacterized protein</fullName>
    </submittedName>
</protein>
<dbReference type="AlphaFoldDB" id="A0A974BMV7"/>
<gene>
    <name evidence="1" type="ORF">XELAEV_18004041mg</name>
</gene>
<organism evidence="1">
    <name type="scientific">Xenopus laevis</name>
    <name type="common">African clawed frog</name>
    <dbReference type="NCBI Taxonomy" id="8355"/>
    <lineage>
        <taxon>Eukaryota</taxon>
        <taxon>Metazoa</taxon>
        <taxon>Chordata</taxon>
        <taxon>Craniata</taxon>
        <taxon>Vertebrata</taxon>
        <taxon>Euteleostomi</taxon>
        <taxon>Amphibia</taxon>
        <taxon>Batrachia</taxon>
        <taxon>Anura</taxon>
        <taxon>Pipoidea</taxon>
        <taxon>Pipidae</taxon>
        <taxon>Xenopodinae</taxon>
        <taxon>Xenopus</taxon>
        <taxon>Xenopus</taxon>
    </lineage>
</organism>
<reference evidence="1" key="1">
    <citation type="submission" date="2016-05" db="EMBL/GenBank/DDBJ databases">
        <title>WGS assembly of Xenopus laevis.</title>
        <authorList>
            <person name="Session A."/>
            <person name="Uno Y."/>
            <person name="Kwon T."/>
            <person name="Chapman J."/>
            <person name="Toyoda A."/>
            <person name="Takahashi S."/>
            <person name="Fukui A."/>
            <person name="Hikosaka A."/>
            <person name="Putnam N."/>
            <person name="Stites J."/>
            <person name="Van Heeringen S."/>
            <person name="Quigley I."/>
            <person name="Heinz S."/>
            <person name="Hellsten U."/>
            <person name="Lyons J."/>
            <person name="Suzuki A."/>
            <person name="Kondo M."/>
            <person name="Ogino H."/>
            <person name="Ochi H."/>
            <person name="Bogdanovic O."/>
            <person name="Lister R."/>
            <person name="Georgiou G."/>
            <person name="Paranjpe S."/>
            <person name="Van Kruijsbergen I."/>
            <person name="Mozaffari S."/>
            <person name="Shu S."/>
            <person name="Schmutz J."/>
            <person name="Jenkins J."/>
            <person name="Grimwood J."/>
            <person name="Carlson J."/>
            <person name="Mitros T."/>
            <person name="Simakov O."/>
            <person name="Heald R."/>
            <person name="Miller K."/>
            <person name="Haudenschild C."/>
            <person name="Kuroki Y."/>
            <person name="Tanaka T."/>
            <person name="Michiue T."/>
            <person name="Watanabe M."/>
            <person name="Kinoshita T."/>
            <person name="Ohta Y."/>
            <person name="Mawaribuchi S."/>
            <person name="Suzuki Y."/>
            <person name="Haramoto Y."/>
            <person name="Yamamoto T."/>
            <person name="Takagi C."/>
            <person name="Kitzman J."/>
            <person name="Shendure J."/>
            <person name="Nakayama T."/>
            <person name="Izutsu Y."/>
            <person name="Robert J."/>
            <person name="Dichmann D."/>
            <person name="Flajnik M."/>
            <person name="Houston D."/>
            <person name="Marcotte E."/>
            <person name="Wallingford J."/>
            <person name="Ito Y."/>
            <person name="Asashima M."/>
            <person name="Ueno N."/>
            <person name="Matsuda Y."/>
            <person name="Jan Veenstra G."/>
            <person name="Fujiyama A."/>
            <person name="Harland R."/>
            <person name="Taira M."/>
            <person name="Rokhsar D.S."/>
        </authorList>
    </citation>
    <scope>NUCLEOTIDE SEQUENCE</scope>
    <source>
        <strain evidence="1">J</strain>
        <tissue evidence="1">Blood</tissue>
    </source>
</reference>
<dbReference type="Proteomes" id="UP000694892">
    <property type="component" value="Unassembled WGS sequence"/>
</dbReference>
<sequence>MFLWENKSRKVSSSSFLASPPFFSLSISVELKKIIKLVKYLKLNRAEYANLQLGVSSIKIQKLGQPCLFSLWTITKSIEKQNKQYQSS</sequence>
<name>A0A974BMV7_XENLA</name>
<accession>A0A974BMV7</accession>
<proteinExistence type="predicted"/>
<dbReference type="EMBL" id="KV527451">
    <property type="protein sequence ID" value="OCT55181.1"/>
    <property type="molecule type" value="Genomic_DNA"/>
</dbReference>